<evidence type="ECO:0000313" key="3">
    <source>
        <dbReference type="EMBL" id="ETR66808.1"/>
    </source>
</evidence>
<feature type="domain" description="RepB/MobA-like C-terminal" evidence="2">
    <location>
        <begin position="133"/>
        <end position="186"/>
    </location>
</feature>
<reference evidence="4" key="1">
    <citation type="submission" date="2012-11" db="EMBL/GenBank/DDBJ databases">
        <authorList>
            <person name="Lucero-Rivera Y.E."/>
            <person name="Tovar-Ramirez D."/>
        </authorList>
    </citation>
    <scope>NUCLEOTIDE SEQUENCE [LARGE SCALE GENOMIC DNA]</scope>
    <source>
        <strain evidence="4">Araruama</strain>
    </source>
</reference>
<evidence type="ECO:0000313" key="4">
    <source>
        <dbReference type="Proteomes" id="UP000189670"/>
    </source>
</evidence>
<dbReference type="Proteomes" id="UP000189670">
    <property type="component" value="Unassembled WGS sequence"/>
</dbReference>
<organism evidence="3 4">
    <name type="scientific">Candidatus Magnetoglobus multicellularis str. Araruama</name>
    <dbReference type="NCBI Taxonomy" id="890399"/>
    <lineage>
        <taxon>Bacteria</taxon>
        <taxon>Pseudomonadati</taxon>
        <taxon>Thermodesulfobacteriota</taxon>
        <taxon>Desulfobacteria</taxon>
        <taxon>Desulfobacterales</taxon>
        <taxon>Desulfobacteraceae</taxon>
        <taxon>Candidatus Magnetoglobus</taxon>
    </lineage>
</organism>
<dbReference type="Gene3D" id="1.10.1240.50">
    <property type="match status" value="1"/>
</dbReference>
<dbReference type="Pfam" id="PF22448">
    <property type="entry name" value="RepB_primase_C"/>
    <property type="match status" value="1"/>
</dbReference>
<evidence type="ECO:0000259" key="2">
    <source>
        <dbReference type="Pfam" id="PF22448"/>
    </source>
</evidence>
<gene>
    <name evidence="3" type="ORF">OMM_05476</name>
</gene>
<dbReference type="InterPro" id="IPR039459">
    <property type="entry name" value="RepB-like_DNA_primase_dom"/>
</dbReference>
<dbReference type="EMBL" id="ATBP01001738">
    <property type="protein sequence ID" value="ETR66808.1"/>
    <property type="molecule type" value="Genomic_DNA"/>
</dbReference>
<dbReference type="AlphaFoldDB" id="A0A1V1NW75"/>
<dbReference type="Pfam" id="PF16793">
    <property type="entry name" value="RepB_primase"/>
    <property type="match status" value="1"/>
</dbReference>
<accession>A0A1V1NW75</accession>
<protein>
    <submittedName>
        <fullName evidence="3">Uncharacterized protein</fullName>
    </submittedName>
</protein>
<feature type="domain" description="RepB-like DNA primase" evidence="1">
    <location>
        <begin position="24"/>
        <end position="96"/>
    </location>
</feature>
<proteinExistence type="predicted"/>
<sequence length="197" mass="23292">MLIDDINWSIILKHHIHPNGKWKPGRMVVETSPGNYQVWIHSENPLSTDDKLYWLKKLCSDPGAHPDNRWGRCPGFRNRKAIYRNLHNLYPLSKLVWVDWRYLANVPKPLSTQPWGGVCQNSHLSRMDYIKNDQSATDFSFVLALLRTGSTEQQIEQRIIMERPDFHNHQGEKRRQQYIERTIKRAKEIINKDKVPQ</sequence>
<name>A0A1V1NW75_9BACT</name>
<dbReference type="InterPro" id="IPR054366">
    <property type="entry name" value="RepB/MobA-like_C"/>
</dbReference>
<comment type="caution">
    <text evidence="3">The sequence shown here is derived from an EMBL/GenBank/DDBJ whole genome shotgun (WGS) entry which is preliminary data.</text>
</comment>
<dbReference type="Gene3D" id="3.30.70.1790">
    <property type="entry name" value="RepB DNA-primase, N-terminal domain"/>
    <property type="match status" value="1"/>
</dbReference>
<evidence type="ECO:0000259" key="1">
    <source>
        <dbReference type="Pfam" id="PF16793"/>
    </source>
</evidence>